<reference evidence="2" key="1">
    <citation type="submission" date="2013-09" db="EMBL/GenBank/DDBJ databases">
        <title>Corchorus olitorius genome sequencing.</title>
        <authorList>
            <person name="Alam M."/>
            <person name="Haque M.S."/>
            <person name="Islam M.S."/>
            <person name="Emdad E.M."/>
            <person name="Islam M.M."/>
            <person name="Ahmed B."/>
            <person name="Halim A."/>
            <person name="Hossen Q.M.M."/>
            <person name="Hossain M.Z."/>
            <person name="Ahmed R."/>
            <person name="Khan M.M."/>
            <person name="Islam R."/>
            <person name="Rashid M.M."/>
            <person name="Khan S.A."/>
            <person name="Rahman M.S."/>
            <person name="Alam M."/>
            <person name="Yahiya A.S."/>
            <person name="Khan M.S."/>
            <person name="Azam M.S."/>
            <person name="Haque T."/>
            <person name="Lashkar M.Z.H."/>
            <person name="Akhand A.I."/>
            <person name="Morshed G."/>
            <person name="Roy S."/>
            <person name="Uddin K.S."/>
            <person name="Rabeya T."/>
            <person name="Hossain A.S."/>
            <person name="Chowdhury A."/>
            <person name="Snigdha A.R."/>
            <person name="Mortoza M.S."/>
            <person name="Matin S.A."/>
            <person name="Hoque S.M.E."/>
            <person name="Islam M.K."/>
            <person name="Roy D.K."/>
            <person name="Haider R."/>
            <person name="Moosa M.M."/>
            <person name="Elias S.M."/>
            <person name="Hasan A.M."/>
            <person name="Jahan S."/>
            <person name="Shafiuddin M."/>
            <person name="Mahmood N."/>
            <person name="Shommy N.S."/>
        </authorList>
    </citation>
    <scope>NUCLEOTIDE SEQUENCE [LARGE SCALE GENOMIC DNA]</scope>
    <source>
        <strain evidence="2">cv. O-4</strain>
    </source>
</reference>
<keyword evidence="2" id="KW-1185">Reference proteome</keyword>
<evidence type="ECO:0000313" key="1">
    <source>
        <dbReference type="EMBL" id="OMO75732.1"/>
    </source>
</evidence>
<organism evidence="1 2">
    <name type="scientific">Corchorus olitorius</name>
    <dbReference type="NCBI Taxonomy" id="93759"/>
    <lineage>
        <taxon>Eukaryota</taxon>
        <taxon>Viridiplantae</taxon>
        <taxon>Streptophyta</taxon>
        <taxon>Embryophyta</taxon>
        <taxon>Tracheophyta</taxon>
        <taxon>Spermatophyta</taxon>
        <taxon>Magnoliopsida</taxon>
        <taxon>eudicotyledons</taxon>
        <taxon>Gunneridae</taxon>
        <taxon>Pentapetalae</taxon>
        <taxon>rosids</taxon>
        <taxon>malvids</taxon>
        <taxon>Malvales</taxon>
        <taxon>Malvaceae</taxon>
        <taxon>Grewioideae</taxon>
        <taxon>Apeibeae</taxon>
        <taxon>Corchorus</taxon>
    </lineage>
</organism>
<gene>
    <name evidence="1" type="ORF">COLO4_25909</name>
</gene>
<dbReference type="EMBL" id="AWUE01019177">
    <property type="protein sequence ID" value="OMO75732.1"/>
    <property type="molecule type" value="Genomic_DNA"/>
</dbReference>
<accession>A0A1R3HZH1</accession>
<evidence type="ECO:0000313" key="2">
    <source>
        <dbReference type="Proteomes" id="UP000187203"/>
    </source>
</evidence>
<dbReference type="Proteomes" id="UP000187203">
    <property type="component" value="Unassembled WGS sequence"/>
</dbReference>
<proteinExistence type="predicted"/>
<protein>
    <submittedName>
        <fullName evidence="1">Uncharacterized protein</fullName>
    </submittedName>
</protein>
<sequence>MPKTKWKRLAMCKLSLERQQANDLQRDNGRLINWDWLHYCGNHKKKTCPIQLQSGPGERRKK</sequence>
<comment type="caution">
    <text evidence="1">The sequence shown here is derived from an EMBL/GenBank/DDBJ whole genome shotgun (WGS) entry which is preliminary data.</text>
</comment>
<dbReference type="AlphaFoldDB" id="A0A1R3HZH1"/>
<name>A0A1R3HZH1_9ROSI</name>